<sequence length="203" mass="23188">MKHIIKAVLSGIFVAITLLGCSEKPKEYTQLLIYPNKKPLEQFELVQQDTQKFNVESFSGKWNLIFMGYTNCPDVCPLTLSDISRIYQKISPQLQKNLRIIFLSVDPVRDTPDHLAKYIDHFHSDFVGITGEKTQIDKLVYSLGGIYTINDEDEKFYSVDHSARIFIVNPKGQRFGIISSEAMHGKDKSVLVKELSWLAESEI</sequence>
<keyword evidence="3" id="KW-1015">Disulfide bond</keyword>
<evidence type="ECO:0000313" key="5">
    <source>
        <dbReference type="Proteomes" id="UP000315439"/>
    </source>
</evidence>
<dbReference type="SUPFAM" id="SSF52833">
    <property type="entry name" value="Thioredoxin-like"/>
    <property type="match status" value="1"/>
</dbReference>
<feature type="disulfide bond" description="Redox-active" evidence="3">
    <location>
        <begin position="72"/>
        <end position="76"/>
    </location>
</feature>
<evidence type="ECO:0000313" key="4">
    <source>
        <dbReference type="EMBL" id="TQV88810.1"/>
    </source>
</evidence>
<dbReference type="GO" id="GO:0046872">
    <property type="term" value="F:metal ion binding"/>
    <property type="evidence" value="ECO:0007669"/>
    <property type="project" value="UniProtKB-KW"/>
</dbReference>
<dbReference type="Proteomes" id="UP000315439">
    <property type="component" value="Unassembled WGS sequence"/>
</dbReference>
<feature type="binding site" evidence="2">
    <location>
        <position position="72"/>
    </location>
    <ligand>
        <name>Cu cation</name>
        <dbReference type="ChEBI" id="CHEBI:23378"/>
    </ligand>
</feature>
<evidence type="ECO:0000256" key="1">
    <source>
        <dbReference type="ARBA" id="ARBA00010996"/>
    </source>
</evidence>
<dbReference type="Pfam" id="PF02630">
    <property type="entry name" value="SCO1-SenC"/>
    <property type="match status" value="1"/>
</dbReference>
<dbReference type="InterPro" id="IPR036249">
    <property type="entry name" value="Thioredoxin-like_sf"/>
</dbReference>
<evidence type="ECO:0000256" key="3">
    <source>
        <dbReference type="PIRSR" id="PIRSR603782-2"/>
    </source>
</evidence>
<dbReference type="InterPro" id="IPR003782">
    <property type="entry name" value="SCO1/SenC"/>
</dbReference>
<organism evidence="4 5">
    <name type="scientific">Aliikangiella coralliicola</name>
    <dbReference type="NCBI Taxonomy" id="2592383"/>
    <lineage>
        <taxon>Bacteria</taxon>
        <taxon>Pseudomonadati</taxon>
        <taxon>Pseudomonadota</taxon>
        <taxon>Gammaproteobacteria</taxon>
        <taxon>Oceanospirillales</taxon>
        <taxon>Pleioneaceae</taxon>
        <taxon>Aliikangiella</taxon>
    </lineage>
</organism>
<feature type="binding site" evidence="2">
    <location>
        <position position="161"/>
    </location>
    <ligand>
        <name>Cu cation</name>
        <dbReference type="ChEBI" id="CHEBI:23378"/>
    </ligand>
</feature>
<comment type="caution">
    <text evidence="4">The sequence shown here is derived from an EMBL/GenBank/DDBJ whole genome shotgun (WGS) entry which is preliminary data.</text>
</comment>
<gene>
    <name evidence="4" type="ORF">FLL46_04560</name>
</gene>
<reference evidence="4 5" key="1">
    <citation type="submission" date="2019-07" db="EMBL/GenBank/DDBJ databases">
        <title>Draft genome for Aliikangiella sp. M105.</title>
        <authorList>
            <person name="Wang G."/>
        </authorList>
    </citation>
    <scope>NUCLEOTIDE SEQUENCE [LARGE SCALE GENOMIC DNA]</scope>
    <source>
        <strain evidence="4 5">M105</strain>
    </source>
</reference>
<comment type="similarity">
    <text evidence="1">Belongs to the SCO1/2 family.</text>
</comment>
<feature type="binding site" evidence="2">
    <location>
        <position position="76"/>
    </location>
    <ligand>
        <name>Cu cation</name>
        <dbReference type="ChEBI" id="CHEBI:23378"/>
    </ligand>
</feature>
<evidence type="ECO:0000256" key="2">
    <source>
        <dbReference type="PIRSR" id="PIRSR603782-1"/>
    </source>
</evidence>
<dbReference type="OrthoDB" id="9790194at2"/>
<protein>
    <submittedName>
        <fullName evidence="4">SCO family protein</fullName>
    </submittedName>
</protein>
<dbReference type="CDD" id="cd02968">
    <property type="entry name" value="SCO"/>
    <property type="match status" value="1"/>
</dbReference>
<dbReference type="PROSITE" id="PS51257">
    <property type="entry name" value="PROKAR_LIPOPROTEIN"/>
    <property type="match status" value="1"/>
</dbReference>
<keyword evidence="2" id="KW-0479">Metal-binding</keyword>
<dbReference type="PANTHER" id="PTHR12151">
    <property type="entry name" value="ELECTRON TRANSPORT PROTIN SCO1/SENC FAMILY MEMBER"/>
    <property type="match status" value="1"/>
</dbReference>
<dbReference type="EMBL" id="VIKS01000003">
    <property type="protein sequence ID" value="TQV88810.1"/>
    <property type="molecule type" value="Genomic_DNA"/>
</dbReference>
<keyword evidence="2" id="KW-0186">Copper</keyword>
<accession>A0A545UH73</accession>
<proteinExistence type="inferred from homology"/>
<dbReference type="RefSeq" id="WP_142892295.1">
    <property type="nucleotide sequence ID" value="NZ_ML660161.1"/>
</dbReference>
<name>A0A545UH73_9GAMM</name>
<dbReference type="AlphaFoldDB" id="A0A545UH73"/>
<dbReference type="PANTHER" id="PTHR12151:SF25">
    <property type="entry name" value="LINALOOL DEHYDRATASE_ISOMERASE DOMAIN-CONTAINING PROTEIN"/>
    <property type="match status" value="1"/>
</dbReference>
<dbReference type="Gene3D" id="3.40.30.10">
    <property type="entry name" value="Glutaredoxin"/>
    <property type="match status" value="1"/>
</dbReference>
<keyword evidence="5" id="KW-1185">Reference proteome</keyword>